<accession>A0ABW5T7K2</accession>
<dbReference type="InterPro" id="IPR016035">
    <property type="entry name" value="Acyl_Trfase/lysoPLipase"/>
</dbReference>
<sequence length="259" mass="28872">MNLGLVLSGGGMRGVAHIGAIKALEEYNLYPTHIAGTSVGGIVGALYAYGYGWRDILNFFKSVQIWDIKKYALNKPGFIDTEKFYPYFKNYIKKDDFSFLKKEFRVTATNILNGNLEVFDKGPLITPILASSAFPGIFAPVAFNGSYYIDGGALNNFPVDLLKYKCDNIIGINVNTVAPVSIKHLKHSYNVVERAFKLKSMKEDEKKLRDCDLAIAPTDLCKFGTFDKKRIDEIFKIGYDATIEAISCHNIPAILISQN</sequence>
<dbReference type="InterPro" id="IPR002641">
    <property type="entry name" value="PNPLA_dom"/>
</dbReference>
<name>A0ABW5T7K2_9FLAO</name>
<dbReference type="RefSeq" id="WP_380287889.1">
    <property type="nucleotide sequence ID" value="NZ_JBHULY010000002.1"/>
</dbReference>
<proteinExistence type="predicted"/>
<dbReference type="Pfam" id="PF01734">
    <property type="entry name" value="Patatin"/>
    <property type="match status" value="1"/>
</dbReference>
<evidence type="ECO:0000259" key="5">
    <source>
        <dbReference type="PROSITE" id="PS51635"/>
    </source>
</evidence>
<feature type="active site" description="Nucleophile" evidence="4">
    <location>
        <position position="38"/>
    </location>
</feature>
<organism evidence="6 7">
    <name type="scientific">Hyunsoonleella rubra</name>
    <dbReference type="NCBI Taxonomy" id="1737062"/>
    <lineage>
        <taxon>Bacteria</taxon>
        <taxon>Pseudomonadati</taxon>
        <taxon>Bacteroidota</taxon>
        <taxon>Flavobacteriia</taxon>
        <taxon>Flavobacteriales</taxon>
        <taxon>Flavobacteriaceae</taxon>
    </lineage>
</organism>
<dbReference type="InterPro" id="IPR050301">
    <property type="entry name" value="NTE"/>
</dbReference>
<keyword evidence="7" id="KW-1185">Reference proteome</keyword>
<feature type="active site" description="Proton acceptor" evidence="4">
    <location>
        <position position="150"/>
    </location>
</feature>
<evidence type="ECO:0000256" key="2">
    <source>
        <dbReference type="ARBA" id="ARBA00022963"/>
    </source>
</evidence>
<feature type="short sequence motif" description="GXGXXG" evidence="4">
    <location>
        <begin position="9"/>
        <end position="14"/>
    </location>
</feature>
<keyword evidence="2 4" id="KW-0442">Lipid degradation</keyword>
<dbReference type="Proteomes" id="UP001597476">
    <property type="component" value="Unassembled WGS sequence"/>
</dbReference>
<dbReference type="SUPFAM" id="SSF52151">
    <property type="entry name" value="FabD/lysophospholipase-like"/>
    <property type="match status" value="1"/>
</dbReference>
<dbReference type="EMBL" id="JBHULY010000002">
    <property type="protein sequence ID" value="MFD2724650.1"/>
    <property type="molecule type" value="Genomic_DNA"/>
</dbReference>
<feature type="short sequence motif" description="DGA/G" evidence="4">
    <location>
        <begin position="150"/>
        <end position="152"/>
    </location>
</feature>
<dbReference type="Gene3D" id="3.40.1090.10">
    <property type="entry name" value="Cytosolic phospholipase A2 catalytic domain"/>
    <property type="match status" value="2"/>
</dbReference>
<comment type="caution">
    <text evidence="6">The sequence shown here is derived from an EMBL/GenBank/DDBJ whole genome shotgun (WGS) entry which is preliminary data.</text>
</comment>
<evidence type="ECO:0000313" key="7">
    <source>
        <dbReference type="Proteomes" id="UP001597476"/>
    </source>
</evidence>
<feature type="short sequence motif" description="GXSXG" evidence="4">
    <location>
        <begin position="36"/>
        <end position="40"/>
    </location>
</feature>
<evidence type="ECO:0000313" key="6">
    <source>
        <dbReference type="EMBL" id="MFD2724650.1"/>
    </source>
</evidence>
<evidence type="ECO:0000256" key="1">
    <source>
        <dbReference type="ARBA" id="ARBA00022801"/>
    </source>
</evidence>
<evidence type="ECO:0000256" key="3">
    <source>
        <dbReference type="ARBA" id="ARBA00023098"/>
    </source>
</evidence>
<dbReference type="PANTHER" id="PTHR14226:SF29">
    <property type="entry name" value="NEUROPATHY TARGET ESTERASE SWS"/>
    <property type="match status" value="1"/>
</dbReference>
<feature type="domain" description="PNPLA" evidence="5">
    <location>
        <begin position="5"/>
        <end position="163"/>
    </location>
</feature>
<dbReference type="PANTHER" id="PTHR14226">
    <property type="entry name" value="NEUROPATHY TARGET ESTERASE/SWISS CHEESE D.MELANOGASTER"/>
    <property type="match status" value="1"/>
</dbReference>
<reference evidence="7" key="1">
    <citation type="journal article" date="2019" name="Int. J. Syst. Evol. Microbiol.">
        <title>The Global Catalogue of Microorganisms (GCM) 10K type strain sequencing project: providing services to taxonomists for standard genome sequencing and annotation.</title>
        <authorList>
            <consortium name="The Broad Institute Genomics Platform"/>
            <consortium name="The Broad Institute Genome Sequencing Center for Infectious Disease"/>
            <person name="Wu L."/>
            <person name="Ma J."/>
        </authorList>
    </citation>
    <scope>NUCLEOTIDE SEQUENCE [LARGE SCALE GENOMIC DNA]</scope>
    <source>
        <strain evidence="7">KCTC 42398</strain>
    </source>
</reference>
<gene>
    <name evidence="6" type="ORF">ACFSR8_00360</name>
</gene>
<keyword evidence="3 4" id="KW-0443">Lipid metabolism</keyword>
<dbReference type="PROSITE" id="PS51635">
    <property type="entry name" value="PNPLA"/>
    <property type="match status" value="1"/>
</dbReference>
<dbReference type="CDD" id="cd07205">
    <property type="entry name" value="Pat_PNPLA6_PNPLA7_NTE1_like"/>
    <property type="match status" value="1"/>
</dbReference>
<evidence type="ECO:0000256" key="4">
    <source>
        <dbReference type="PROSITE-ProRule" id="PRU01161"/>
    </source>
</evidence>
<keyword evidence="1 4" id="KW-0378">Hydrolase</keyword>
<protein>
    <submittedName>
        <fullName evidence="6">Patatin-like phospholipase family protein</fullName>
    </submittedName>
</protein>